<protein>
    <recommendedName>
        <fullName evidence="3">TetR/AcrR family transcriptional regulator</fullName>
    </recommendedName>
</protein>
<evidence type="ECO:0000313" key="1">
    <source>
        <dbReference type="EMBL" id="GLQ72664.1"/>
    </source>
</evidence>
<keyword evidence="2" id="KW-1185">Reference proteome</keyword>
<proteinExistence type="predicted"/>
<name>A0AAV5NQN7_9VIBR</name>
<organism evidence="1 2">
    <name type="scientific">Vibrio penaeicida</name>
    <dbReference type="NCBI Taxonomy" id="104609"/>
    <lineage>
        <taxon>Bacteria</taxon>
        <taxon>Pseudomonadati</taxon>
        <taxon>Pseudomonadota</taxon>
        <taxon>Gammaproteobacteria</taxon>
        <taxon>Vibrionales</taxon>
        <taxon>Vibrionaceae</taxon>
        <taxon>Vibrio</taxon>
    </lineage>
</organism>
<comment type="caution">
    <text evidence="1">The sequence shown here is derived from an EMBL/GenBank/DDBJ whole genome shotgun (WGS) entry which is preliminary data.</text>
</comment>
<evidence type="ECO:0008006" key="3">
    <source>
        <dbReference type="Google" id="ProtNLM"/>
    </source>
</evidence>
<reference evidence="2" key="1">
    <citation type="journal article" date="2019" name="Int. J. Syst. Evol. Microbiol.">
        <title>The Global Catalogue of Microorganisms (GCM) 10K type strain sequencing project: providing services to taxonomists for standard genome sequencing and annotation.</title>
        <authorList>
            <consortium name="The Broad Institute Genomics Platform"/>
            <consortium name="The Broad Institute Genome Sequencing Center for Infectious Disease"/>
            <person name="Wu L."/>
            <person name="Ma J."/>
        </authorList>
    </citation>
    <scope>NUCLEOTIDE SEQUENCE [LARGE SCALE GENOMIC DNA]</scope>
    <source>
        <strain evidence="2">NBRC 15640</strain>
    </source>
</reference>
<dbReference type="Proteomes" id="UP001156690">
    <property type="component" value="Unassembled WGS sequence"/>
</dbReference>
<dbReference type="Gene3D" id="1.10.357.10">
    <property type="entry name" value="Tetracycline Repressor, domain 2"/>
    <property type="match status" value="1"/>
</dbReference>
<accession>A0AAV5NQN7</accession>
<dbReference type="AlphaFoldDB" id="A0AAV5NQN7"/>
<evidence type="ECO:0000313" key="2">
    <source>
        <dbReference type="Proteomes" id="UP001156690"/>
    </source>
</evidence>
<sequence length="137" mass="15869">MANGTVFSHFPTKYDLLTAGIQERVACVLKEASASDTQSEPSERLVHYARYLYRYYLDNREFAIEIFRELIWQPERIEAQIVEFQARLYSKQPEFDVLKSSVLMDLYFMVLIKGLNDSSSTADSMIKTLERKVALVA</sequence>
<dbReference type="EMBL" id="BSNX01000019">
    <property type="protein sequence ID" value="GLQ72664.1"/>
    <property type="molecule type" value="Genomic_DNA"/>
</dbReference>
<gene>
    <name evidence="1" type="ORF">GCM10007932_20240</name>
</gene>